<dbReference type="PANTHER" id="PTHR35793:SF2">
    <property type="entry name" value="INNER MEMBRANE PROTEIN YJIG"/>
    <property type="match status" value="1"/>
</dbReference>
<dbReference type="GO" id="GO:0005886">
    <property type="term" value="C:plasma membrane"/>
    <property type="evidence" value="ECO:0007669"/>
    <property type="project" value="TreeGrafter"/>
</dbReference>
<dbReference type="Pfam" id="PF07670">
    <property type="entry name" value="Gate"/>
    <property type="match status" value="1"/>
</dbReference>
<dbReference type="OrthoDB" id="9805623at2"/>
<evidence type="ECO:0000259" key="2">
    <source>
        <dbReference type="Pfam" id="PF07670"/>
    </source>
</evidence>
<dbReference type="PANTHER" id="PTHR35793">
    <property type="entry name" value="INNER MEMBRANE PROTEIN YJIG"/>
    <property type="match status" value="1"/>
</dbReference>
<dbReference type="PIRSF" id="PIRSF036542">
    <property type="entry name" value="SpmA_SpmB"/>
    <property type="match status" value="1"/>
</dbReference>
<feature type="transmembrane region" description="Helical" evidence="1">
    <location>
        <begin position="275"/>
        <end position="294"/>
    </location>
</feature>
<reference evidence="3 4" key="1">
    <citation type="submission" date="2018-08" db="EMBL/GenBank/DDBJ databases">
        <title>Genomic Encyclopedia of Type Strains, Phase IV (KMG-IV): sequencing the most valuable type-strain genomes for metagenomic binning, comparative biology and taxonomic classification.</title>
        <authorList>
            <person name="Goeker M."/>
        </authorList>
    </citation>
    <scope>NUCLEOTIDE SEQUENCE [LARGE SCALE GENOMIC DNA]</scope>
    <source>
        <strain evidence="3 4">DSM 26022</strain>
    </source>
</reference>
<gene>
    <name evidence="3" type="ORF">DFR26_1947</name>
</gene>
<keyword evidence="1" id="KW-0472">Membrane</keyword>
<dbReference type="Proteomes" id="UP000256774">
    <property type="component" value="Unassembled WGS sequence"/>
</dbReference>
<protein>
    <submittedName>
        <fullName evidence="3">Spore maturation protein SpmA</fullName>
    </submittedName>
</protein>
<feature type="domain" description="Nucleoside transporter/FeoB GTPase Gate" evidence="2">
    <location>
        <begin position="50"/>
        <end position="157"/>
    </location>
</feature>
<evidence type="ECO:0000313" key="3">
    <source>
        <dbReference type="EMBL" id="REH36809.1"/>
    </source>
</evidence>
<feature type="transmembrane region" description="Helical" evidence="1">
    <location>
        <begin position="172"/>
        <end position="193"/>
    </location>
</feature>
<feature type="transmembrane region" description="Helical" evidence="1">
    <location>
        <begin position="205"/>
        <end position="224"/>
    </location>
</feature>
<accession>A0A3E0H2S1</accession>
<proteinExistence type="predicted"/>
<keyword evidence="4" id="KW-1185">Reference proteome</keyword>
<sequence>MLNRLWLSFFFITVLCVAYQSVMLGDIDSSSRVVAAWFAAAQVSVEISIGLIGLMTLWLGLFKVAEHAGLIRVLGRGLTPLFSKLMPEVPKGHPALGAMTMNLSANVLGLDNAATPLGLKAMHELQTLNPEPERATKAQALFLVINASSVTLIPVSVFLYRAQQGAADPASVFLPILMATSMSTVVGVTAYCLSQRIALFNRVVFAYAAGFALLLAGLITWVSQWPASDMGANSGALGNGLLIAVVVLFLACGFWRKQPVYDQFIDGAKEGFKTAIGLIPYLLAMLVAIAGLRASGALDAALAGAAWLAMQLGLATDFIPALTTALMKPLSGSGARAMMLETMQAYGVDSFPALVAATVQGSSETTFYVVAVYYGVIGVKRDRGALACGLLADLAGVSTAIYACYVFFPPS</sequence>
<organism evidence="3 4">
    <name type="scientific">Paraperlucidibaca baekdonensis</name>
    <dbReference type="NCBI Taxonomy" id="748120"/>
    <lineage>
        <taxon>Bacteria</taxon>
        <taxon>Pseudomonadati</taxon>
        <taxon>Pseudomonadota</taxon>
        <taxon>Gammaproteobacteria</taxon>
        <taxon>Moraxellales</taxon>
        <taxon>Moraxellaceae</taxon>
        <taxon>Paraperlucidibaca</taxon>
    </lineage>
</organism>
<feature type="transmembrane region" description="Helical" evidence="1">
    <location>
        <begin position="36"/>
        <end position="62"/>
    </location>
</feature>
<dbReference type="EMBL" id="QUNR01000004">
    <property type="protein sequence ID" value="REH36809.1"/>
    <property type="molecule type" value="Genomic_DNA"/>
</dbReference>
<evidence type="ECO:0000256" key="1">
    <source>
        <dbReference type="SAM" id="Phobius"/>
    </source>
</evidence>
<dbReference type="InterPro" id="IPR052549">
    <property type="entry name" value="SpmB"/>
</dbReference>
<name>A0A3E0H2S1_9GAMM</name>
<evidence type="ECO:0000313" key="4">
    <source>
        <dbReference type="Proteomes" id="UP000256774"/>
    </source>
</evidence>
<feature type="transmembrane region" description="Helical" evidence="1">
    <location>
        <begin position="385"/>
        <end position="408"/>
    </location>
</feature>
<keyword evidence="1" id="KW-1133">Transmembrane helix</keyword>
<dbReference type="InterPro" id="IPR011642">
    <property type="entry name" value="Gate_dom"/>
</dbReference>
<feature type="transmembrane region" description="Helical" evidence="1">
    <location>
        <begin position="236"/>
        <end position="255"/>
    </location>
</feature>
<comment type="caution">
    <text evidence="3">The sequence shown here is derived from an EMBL/GenBank/DDBJ whole genome shotgun (WGS) entry which is preliminary data.</text>
</comment>
<keyword evidence="1" id="KW-0812">Transmembrane</keyword>
<feature type="transmembrane region" description="Helical" evidence="1">
    <location>
        <begin position="140"/>
        <end position="160"/>
    </location>
</feature>
<dbReference type="RefSeq" id="WP_116208759.1">
    <property type="nucleotide sequence ID" value="NZ_QUNR01000004.1"/>
</dbReference>
<dbReference type="InterPro" id="IPR011415">
    <property type="entry name" value="SpmA_SpmB"/>
</dbReference>
<dbReference type="AlphaFoldDB" id="A0A3E0H2S1"/>